<dbReference type="Pfam" id="PF00501">
    <property type="entry name" value="AMP-binding"/>
    <property type="match status" value="1"/>
</dbReference>
<gene>
    <name evidence="4" type="ORF">VP02_03350</name>
</gene>
<dbReference type="Pfam" id="PF07993">
    <property type="entry name" value="NAD_binding_4"/>
    <property type="match status" value="1"/>
</dbReference>
<dbReference type="InterPro" id="IPR036736">
    <property type="entry name" value="ACP-like_sf"/>
</dbReference>
<feature type="domain" description="Carrier" evidence="3">
    <location>
        <begin position="694"/>
        <end position="769"/>
    </location>
</feature>
<sequence>MTFDEIEHTGPARSPQTHAGECAVTEASIRLERATSDSDLDARLLAAWLITASWYANWVENLNCTVVSRRGQVDCPNIDLQAPARKLLDCCKVSLGAIPGAQHTSWQVRAWSDTEQCPGVFGAARLQMCVSETDVELVFDGQLLERSLAHEMLDTLHGVASALQHENSFVVADLVERARPEHSNSELLGKLHGVDQQDVLEAFDGHVCRDPDKVAICDAGRVISYGQLSADIRKLAAKLAGQGVRPGSRVALRMSRSGDFVVAALAVLSLDAIYIPIDPQLPPERSKLMLEDARVGWVVEGDAVVAQGLSLSAAQPDDEPRCGYVLFTSGTTGRPKGVLISRASLSYYASVARHSFGLTSQDKVLQFATVSFDASVEEIYCCLMAGGTMVIRDSSVDLQPASFLQFLDEQQITFLDLPTGYWRELSLACTSQHLRFPSCVNLVVIGGEALYKSDIHNWYRLPAPRPTLINSYGPTETTVVTALQRVRRPDTDDDSRNDISIGRPIAGSRIVLLDRFDKPAPLGAMGQICISSPGVAEGYLHNPDMTAEKFFVRVENDQSLRRYYKSGDLGRIGRDGALEYHGRMDNVVKRQGFRISLGEIESIVRTLPEVSDCCVFMTDAGSDSKLLCVVQLMPGMKVSQLALRQQLMLDLPSYMVPNSFILLDEIPRNLAGKIDYNAVRGLAMAVVDATSKDLSCPFAGSEIAREIQSTLGGRELNWDASLVENGADSLEIVRLAMLLQKHSGHEWPLSTLYEYPSMGAILNDVGGPEIAKKRPRDFKDWRYAELERLSGLIRHGAPRVSCAKDGILVTGATGLLGRHVVRALLKSTQRPIYCLVRSPMGSTESPHKKLTQLLGVRNEALRRLHIIVGDLDQNDVGLDEKGLYALQRSVSDIVHCAADTNMLSPYSKLVTTNVQGSLNLINLALASKASFHFISSLALFDTKPSLLATPETKIMEVDNVASGYLQSKWMTEMLLEHCATSGLKATIYRCGRLWGSSMNLEEARNDYVYQFLSVCQRIGQFPIMPMQLEICPVDRIAEQIASSVVSGLRQSVSGARIYHLCSNKSYTMDEIYAAMRHRLKDFSLVNSSTWLAALNARIVRVPEDAEALRVFAVVKSLSLSGCIDDLAITEAIASRECWEHGQPFGLTPEQMIEAVLAGSARVSSHAQAFAH</sequence>
<evidence type="ECO:0000259" key="3">
    <source>
        <dbReference type="PROSITE" id="PS50075"/>
    </source>
</evidence>
<dbReference type="Pfam" id="PF13193">
    <property type="entry name" value="AMP-binding_C"/>
    <property type="match status" value="1"/>
</dbReference>
<dbReference type="Proteomes" id="UP000033662">
    <property type="component" value="Unassembled WGS sequence"/>
</dbReference>
<protein>
    <recommendedName>
        <fullName evidence="3">Carrier domain-containing protein</fullName>
    </recommendedName>
</protein>
<evidence type="ECO:0000313" key="4">
    <source>
        <dbReference type="EMBL" id="KKA09568.1"/>
    </source>
</evidence>
<proteinExistence type="predicted"/>
<dbReference type="SUPFAM" id="SSF51735">
    <property type="entry name" value="NAD(P)-binding Rossmann-fold domains"/>
    <property type="match status" value="1"/>
</dbReference>
<dbReference type="AlphaFoldDB" id="A0A0F4XW20"/>
<evidence type="ECO:0000256" key="2">
    <source>
        <dbReference type="ARBA" id="ARBA00022553"/>
    </source>
</evidence>
<dbReference type="InterPro" id="IPR025110">
    <property type="entry name" value="AMP-bd_C"/>
</dbReference>
<dbReference type="InterPro" id="IPR045851">
    <property type="entry name" value="AMP-bd_C_sf"/>
</dbReference>
<evidence type="ECO:0000256" key="1">
    <source>
        <dbReference type="ARBA" id="ARBA00022450"/>
    </source>
</evidence>
<keyword evidence="2" id="KW-0597">Phosphoprotein</keyword>
<dbReference type="InterPro" id="IPR010071">
    <property type="entry name" value="AA_adenyl_dom"/>
</dbReference>
<dbReference type="PANTHER" id="PTHR44845:SF6">
    <property type="entry name" value="BETA-ALANINE-ACTIVATING ENZYME"/>
    <property type="match status" value="1"/>
</dbReference>
<dbReference type="Gene3D" id="3.40.50.12780">
    <property type="entry name" value="N-terminal domain of ligase-like"/>
    <property type="match status" value="1"/>
</dbReference>
<dbReference type="SUPFAM" id="SSF47336">
    <property type="entry name" value="ACP-like"/>
    <property type="match status" value="1"/>
</dbReference>
<dbReference type="NCBIfam" id="TIGR01733">
    <property type="entry name" value="AA-adenyl-dom"/>
    <property type="match status" value="1"/>
</dbReference>
<accession>A0A0F4XW20</accession>
<dbReference type="CDD" id="cd05930">
    <property type="entry name" value="A_NRPS"/>
    <property type="match status" value="1"/>
</dbReference>
<dbReference type="InterPro" id="IPR009081">
    <property type="entry name" value="PP-bd_ACP"/>
</dbReference>
<keyword evidence="1" id="KW-0596">Phosphopantetheine</keyword>
<dbReference type="InterPro" id="IPR036291">
    <property type="entry name" value="NAD(P)-bd_dom_sf"/>
</dbReference>
<dbReference type="InterPro" id="IPR042099">
    <property type="entry name" value="ANL_N_sf"/>
</dbReference>
<name>A0A0F4XW20_9PSED</name>
<dbReference type="PROSITE" id="PS50075">
    <property type="entry name" value="CARRIER"/>
    <property type="match status" value="1"/>
</dbReference>
<dbReference type="Gene3D" id="3.40.50.720">
    <property type="entry name" value="NAD(P)-binding Rossmann-like Domain"/>
    <property type="match status" value="1"/>
</dbReference>
<dbReference type="InterPro" id="IPR000873">
    <property type="entry name" value="AMP-dep_synth/lig_dom"/>
</dbReference>
<dbReference type="SUPFAM" id="SSF56801">
    <property type="entry name" value="Acetyl-CoA synthetase-like"/>
    <property type="match status" value="1"/>
</dbReference>
<dbReference type="InterPro" id="IPR013120">
    <property type="entry name" value="FAR_NAD-bd"/>
</dbReference>
<organism evidence="4 5">
    <name type="scientific">Pseudomonas kilonensis</name>
    <dbReference type="NCBI Taxonomy" id="132476"/>
    <lineage>
        <taxon>Bacteria</taxon>
        <taxon>Pseudomonadati</taxon>
        <taxon>Pseudomonadota</taxon>
        <taxon>Gammaproteobacteria</taxon>
        <taxon>Pseudomonadales</taxon>
        <taxon>Pseudomonadaceae</taxon>
        <taxon>Pseudomonas</taxon>
    </lineage>
</organism>
<dbReference type="PROSITE" id="PS00455">
    <property type="entry name" value="AMP_BINDING"/>
    <property type="match status" value="1"/>
</dbReference>
<dbReference type="Gene3D" id="1.10.1200.10">
    <property type="entry name" value="ACP-like"/>
    <property type="match status" value="1"/>
</dbReference>
<reference evidence="4 5" key="1">
    <citation type="submission" date="2015-03" db="EMBL/GenBank/DDBJ databases">
        <title>Pseudomonas fluorescens 1855-344 Genome sequencing and assembly.</title>
        <authorList>
            <person name="Eng W.W.H."/>
            <person name="Gan H.M."/>
            <person name="Savka M.A."/>
        </authorList>
    </citation>
    <scope>NUCLEOTIDE SEQUENCE [LARGE SCALE GENOMIC DNA]</scope>
    <source>
        <strain evidence="4 5">1855-344</strain>
    </source>
</reference>
<dbReference type="OrthoDB" id="9757559at2"/>
<dbReference type="PATRIC" id="fig|132476.4.peg.2312"/>
<dbReference type="InterPro" id="IPR020845">
    <property type="entry name" value="AMP-binding_CS"/>
</dbReference>
<dbReference type="Pfam" id="PF00550">
    <property type="entry name" value="PP-binding"/>
    <property type="match status" value="1"/>
</dbReference>
<dbReference type="EMBL" id="JZXC01000002">
    <property type="protein sequence ID" value="KKA09568.1"/>
    <property type="molecule type" value="Genomic_DNA"/>
</dbReference>
<comment type="caution">
    <text evidence="4">The sequence shown here is derived from an EMBL/GenBank/DDBJ whole genome shotgun (WGS) entry which is preliminary data.</text>
</comment>
<evidence type="ECO:0000313" key="5">
    <source>
        <dbReference type="Proteomes" id="UP000033662"/>
    </source>
</evidence>
<dbReference type="Gene3D" id="3.30.300.30">
    <property type="match status" value="1"/>
</dbReference>
<dbReference type="PANTHER" id="PTHR44845">
    <property type="entry name" value="CARRIER DOMAIN-CONTAINING PROTEIN"/>
    <property type="match status" value="1"/>
</dbReference>